<sequence length="653" mass="70349">MDGVVVGWRRLDVDLGLALKLGRGKTLPCESGFGFLDADARSLDGASPSRGGVLGGCTGSGGLAFLGDGSFALACGRFVALTGEQGLAIGIGGGGGCAVRKGDRALSAVTSRHVSRPDVSAVHCPTRALPFPAILSPAPQNFPPSLAPRTAPPLENNFPQPLASLHASLHSTPPPKSFWKIPSIHPYTEMASPPAAGLTDYERRREENIRRNEAILASLRREAAELSASFRTPSPKRRKKQQPAAPPQEKSPVVLRRSLRTRGLPPSGSSAGGGGASSSPATPPSPPTPHTTRISSSLAAALRAAAPAAKKEPAVKEERFDAAAPAAKKEPAVKEEEFDAVAPAAKEEPADEAFDPGWELVLRPADVRRVVPERILSVRILPLADRTVVAAGNKIGHIGFWDVDGFVEEDEEGNGADGVFEYFPHRGSVGAISVHPAAPRKIYSCSYQGEICLMDVEKETFNMIQLCDYPIFTLCQAPNSPSCLYFGEGNGELKLFDERMGKVATTWYVHEARINSIDFHPENPNMFATSSTDRTACLWDLRSMKKNGPESLKVFEHKRPVHSAYFSPSGGMVATTCLDDTVRIFNVDNYDISCVLKHNNQTGRWLSTFKAMWSWNDSDLFIGNMKRAIDIISVIAVKAVSRLPTRRALKMNT</sequence>
<evidence type="ECO:0000256" key="2">
    <source>
        <dbReference type="ARBA" id="ARBA00005434"/>
    </source>
</evidence>
<accession>A0A5J9W340</accession>
<feature type="non-terminal residue" evidence="8">
    <location>
        <position position="1"/>
    </location>
</feature>
<dbReference type="PANTHER" id="PTHR14773:SF0">
    <property type="entry name" value="WD REPEAT-CONTAINING PROTEIN 76"/>
    <property type="match status" value="1"/>
</dbReference>
<dbReference type="GO" id="GO:2000001">
    <property type="term" value="P:regulation of DNA damage checkpoint"/>
    <property type="evidence" value="ECO:0007669"/>
    <property type="project" value="TreeGrafter"/>
</dbReference>
<protein>
    <recommendedName>
        <fullName evidence="3">WD repeat-containing protein 76</fullName>
    </recommendedName>
</protein>
<dbReference type="InterPro" id="IPR015943">
    <property type="entry name" value="WD40/YVTN_repeat-like_dom_sf"/>
</dbReference>
<proteinExistence type="inferred from homology"/>
<dbReference type="FunFam" id="2.130.10.10:FF:000180">
    <property type="entry name" value="WD repeat-containing protein 76"/>
    <property type="match status" value="1"/>
</dbReference>
<comment type="similarity">
    <text evidence="2">Belongs to the WD repeat DDB2/WDR76 family.</text>
</comment>
<keyword evidence="9" id="KW-1185">Reference proteome</keyword>
<comment type="function">
    <text evidence="1">Specifically binds 5-hydroxymethylcytosine (5hmC), suggesting that it acts as a specific reader of 5hmC.</text>
</comment>
<dbReference type="Gene3D" id="2.130.10.10">
    <property type="entry name" value="YVTN repeat-like/Quinoprotein amine dehydrogenase"/>
    <property type="match status" value="1"/>
</dbReference>
<evidence type="ECO:0000313" key="8">
    <source>
        <dbReference type="EMBL" id="TVU42371.1"/>
    </source>
</evidence>
<evidence type="ECO:0000256" key="6">
    <source>
        <dbReference type="PROSITE-ProRule" id="PRU00221"/>
    </source>
</evidence>
<dbReference type="SMART" id="SM00320">
    <property type="entry name" value="WD40"/>
    <property type="match status" value="4"/>
</dbReference>
<dbReference type="PANTHER" id="PTHR14773">
    <property type="entry name" value="WD REPEAT-CONTAINING PROTEIN 76"/>
    <property type="match status" value="1"/>
</dbReference>
<dbReference type="InterPro" id="IPR036322">
    <property type="entry name" value="WD40_repeat_dom_sf"/>
</dbReference>
<dbReference type="EMBL" id="RWGY01000005">
    <property type="protein sequence ID" value="TVU42371.1"/>
    <property type="molecule type" value="Genomic_DNA"/>
</dbReference>
<dbReference type="PROSITE" id="PS50294">
    <property type="entry name" value="WD_REPEATS_REGION"/>
    <property type="match status" value="1"/>
</dbReference>
<evidence type="ECO:0000313" key="9">
    <source>
        <dbReference type="Proteomes" id="UP000324897"/>
    </source>
</evidence>
<dbReference type="PROSITE" id="PS50082">
    <property type="entry name" value="WD_REPEATS_2"/>
    <property type="match status" value="2"/>
</dbReference>
<dbReference type="AlphaFoldDB" id="A0A5J9W340"/>
<dbReference type="SUPFAM" id="SSF50978">
    <property type="entry name" value="WD40 repeat-like"/>
    <property type="match status" value="1"/>
</dbReference>
<dbReference type="OrthoDB" id="766928at2759"/>
<dbReference type="InterPro" id="IPR050853">
    <property type="entry name" value="WD_repeat_DNA-damage-binding"/>
</dbReference>
<name>A0A5J9W340_9POAL</name>
<evidence type="ECO:0000256" key="1">
    <source>
        <dbReference type="ARBA" id="ARBA00002530"/>
    </source>
</evidence>
<feature type="region of interest" description="Disordered" evidence="7">
    <location>
        <begin position="226"/>
        <end position="335"/>
    </location>
</feature>
<feature type="compositionally biased region" description="Basic and acidic residues" evidence="7">
    <location>
        <begin position="309"/>
        <end position="335"/>
    </location>
</feature>
<feature type="repeat" description="WD" evidence="6">
    <location>
        <begin position="507"/>
        <end position="543"/>
    </location>
</feature>
<evidence type="ECO:0000256" key="4">
    <source>
        <dbReference type="ARBA" id="ARBA00022574"/>
    </source>
</evidence>
<gene>
    <name evidence="8" type="ORF">EJB05_08773</name>
</gene>
<evidence type="ECO:0000256" key="5">
    <source>
        <dbReference type="ARBA" id="ARBA00022737"/>
    </source>
</evidence>
<feature type="compositionally biased region" description="Low complexity" evidence="7">
    <location>
        <begin position="298"/>
        <end position="308"/>
    </location>
</feature>
<comment type="caution">
    <text evidence="8">The sequence shown here is derived from an EMBL/GenBank/DDBJ whole genome shotgun (WGS) entry which is preliminary data.</text>
</comment>
<dbReference type="Gramene" id="TVU42371">
    <property type="protein sequence ID" value="TVU42371"/>
    <property type="gene ID" value="EJB05_08773"/>
</dbReference>
<reference evidence="8 9" key="1">
    <citation type="journal article" date="2019" name="Sci. Rep.">
        <title>A high-quality genome of Eragrostis curvula grass provides insights into Poaceae evolution and supports new strategies to enhance forage quality.</title>
        <authorList>
            <person name="Carballo J."/>
            <person name="Santos B.A.C.M."/>
            <person name="Zappacosta D."/>
            <person name="Garbus I."/>
            <person name="Selva J.P."/>
            <person name="Gallo C.A."/>
            <person name="Diaz A."/>
            <person name="Albertini E."/>
            <person name="Caccamo M."/>
            <person name="Echenique V."/>
        </authorList>
    </citation>
    <scope>NUCLEOTIDE SEQUENCE [LARGE SCALE GENOMIC DNA]</scope>
    <source>
        <strain evidence="9">cv. Victoria</strain>
        <tissue evidence="8">Leaf</tissue>
    </source>
</reference>
<dbReference type="Proteomes" id="UP000324897">
    <property type="component" value="Unassembled WGS sequence"/>
</dbReference>
<evidence type="ECO:0000256" key="7">
    <source>
        <dbReference type="SAM" id="MobiDB-lite"/>
    </source>
</evidence>
<keyword evidence="5" id="KW-0677">Repeat</keyword>
<organism evidence="8 9">
    <name type="scientific">Eragrostis curvula</name>
    <name type="common">weeping love grass</name>
    <dbReference type="NCBI Taxonomy" id="38414"/>
    <lineage>
        <taxon>Eukaryota</taxon>
        <taxon>Viridiplantae</taxon>
        <taxon>Streptophyta</taxon>
        <taxon>Embryophyta</taxon>
        <taxon>Tracheophyta</taxon>
        <taxon>Spermatophyta</taxon>
        <taxon>Magnoliopsida</taxon>
        <taxon>Liliopsida</taxon>
        <taxon>Poales</taxon>
        <taxon>Poaceae</taxon>
        <taxon>PACMAD clade</taxon>
        <taxon>Chloridoideae</taxon>
        <taxon>Eragrostideae</taxon>
        <taxon>Eragrostidinae</taxon>
        <taxon>Eragrostis</taxon>
    </lineage>
</organism>
<dbReference type="GO" id="GO:0003677">
    <property type="term" value="F:DNA binding"/>
    <property type="evidence" value="ECO:0007669"/>
    <property type="project" value="TreeGrafter"/>
</dbReference>
<dbReference type="InterPro" id="IPR001680">
    <property type="entry name" value="WD40_rpt"/>
</dbReference>
<dbReference type="Pfam" id="PF00400">
    <property type="entry name" value="WD40"/>
    <property type="match status" value="2"/>
</dbReference>
<evidence type="ECO:0000256" key="3">
    <source>
        <dbReference type="ARBA" id="ARBA00021234"/>
    </source>
</evidence>
<keyword evidence="4 6" id="KW-0853">WD repeat</keyword>
<dbReference type="GO" id="GO:0005634">
    <property type="term" value="C:nucleus"/>
    <property type="evidence" value="ECO:0007669"/>
    <property type="project" value="TreeGrafter"/>
</dbReference>
<feature type="repeat" description="WD" evidence="6">
    <location>
        <begin position="554"/>
        <end position="589"/>
    </location>
</feature>